<feature type="chain" id="PRO_5001626702" evidence="5">
    <location>
        <begin position="27"/>
        <end position="312"/>
    </location>
</feature>
<dbReference type="SMART" id="SM00062">
    <property type="entry name" value="PBPb"/>
    <property type="match status" value="1"/>
</dbReference>
<dbReference type="STRING" id="287986.DV20_34395"/>
<dbReference type="EMBL" id="JMQI01000068">
    <property type="protein sequence ID" value="KDN17912.1"/>
    <property type="molecule type" value="Genomic_DNA"/>
</dbReference>
<evidence type="ECO:0000256" key="1">
    <source>
        <dbReference type="ARBA" id="ARBA00004196"/>
    </source>
</evidence>
<evidence type="ECO:0000256" key="3">
    <source>
        <dbReference type="ARBA" id="ARBA00022729"/>
    </source>
</evidence>
<keyword evidence="3 5" id="KW-0732">Signal</keyword>
<evidence type="ECO:0000256" key="5">
    <source>
        <dbReference type="SAM" id="SignalP"/>
    </source>
</evidence>
<sequence>MPRGTQLKAIALLPAFALVGLTVACGAGGSGAGNVGSSTSAAAPGTASGDVGAVAKDDALAAMVPADVKADGKIVVGQDQSYPPNEFVDNGKPAGFDVDLGTAIGQVLGVQMDFQNAAFDGIIPGIGAKKYELAMSSFSINAERLQSVDMISYYSAGTSLAVLKGNPDGLKADDLCGKKVAVQKGTTQVEDLDKKNAACTGAGKPAIEITQLQAQTDVNLALTAKRVQGELADSPVIDYAVKQTNGQLESVGAPYDTAPYGIVLPKNSGDFGKAVQGAIQKLIDSGAYKKILDKWGLNAAGAVTKSEINPAS</sequence>
<keyword evidence="8" id="KW-1185">Reference proteome</keyword>
<dbReference type="PROSITE" id="PS01039">
    <property type="entry name" value="SBP_BACTERIAL_3"/>
    <property type="match status" value="1"/>
</dbReference>
<dbReference type="PROSITE" id="PS51257">
    <property type="entry name" value="PROKAR_LIPOPROTEIN"/>
    <property type="match status" value="1"/>
</dbReference>
<dbReference type="PANTHER" id="PTHR35936:SF17">
    <property type="entry name" value="ARGININE-BINDING EXTRACELLULAR PROTEIN ARTP"/>
    <property type="match status" value="1"/>
</dbReference>
<evidence type="ECO:0000256" key="2">
    <source>
        <dbReference type="ARBA" id="ARBA00010333"/>
    </source>
</evidence>
<protein>
    <submittedName>
        <fullName evidence="7">ABC transporter substrate-binding protein</fullName>
    </submittedName>
</protein>
<name>A0A066TWE5_9PSEU</name>
<dbReference type="Gene3D" id="3.40.190.10">
    <property type="entry name" value="Periplasmic binding protein-like II"/>
    <property type="match status" value="2"/>
</dbReference>
<dbReference type="SUPFAM" id="SSF53850">
    <property type="entry name" value="Periplasmic binding protein-like II"/>
    <property type="match status" value="1"/>
</dbReference>
<comment type="similarity">
    <text evidence="2 4">Belongs to the bacterial solute-binding protein 3 family.</text>
</comment>
<dbReference type="InterPro" id="IPR018313">
    <property type="entry name" value="SBP_3_CS"/>
</dbReference>
<dbReference type="GO" id="GO:0030313">
    <property type="term" value="C:cell envelope"/>
    <property type="evidence" value="ECO:0007669"/>
    <property type="project" value="UniProtKB-SubCell"/>
</dbReference>
<gene>
    <name evidence="7" type="ORF">DV20_34395</name>
</gene>
<comment type="caution">
    <text evidence="7">The sequence shown here is derived from an EMBL/GenBank/DDBJ whole genome shotgun (WGS) entry which is preliminary data.</text>
</comment>
<evidence type="ECO:0000313" key="7">
    <source>
        <dbReference type="EMBL" id="KDN17912.1"/>
    </source>
</evidence>
<evidence type="ECO:0000259" key="6">
    <source>
        <dbReference type="SMART" id="SM00062"/>
    </source>
</evidence>
<dbReference type="InterPro" id="IPR001638">
    <property type="entry name" value="Solute-binding_3/MltF_N"/>
</dbReference>
<dbReference type="PANTHER" id="PTHR35936">
    <property type="entry name" value="MEMBRANE-BOUND LYTIC MUREIN TRANSGLYCOSYLASE F"/>
    <property type="match status" value="1"/>
</dbReference>
<dbReference type="RefSeq" id="WP_200876554.1">
    <property type="nucleotide sequence ID" value="NZ_JMQI01000068.1"/>
</dbReference>
<evidence type="ECO:0000313" key="8">
    <source>
        <dbReference type="Proteomes" id="UP000027345"/>
    </source>
</evidence>
<feature type="domain" description="Solute-binding protein family 3/N-terminal" evidence="6">
    <location>
        <begin position="73"/>
        <end position="299"/>
    </location>
</feature>
<dbReference type="Pfam" id="PF00497">
    <property type="entry name" value="SBP_bac_3"/>
    <property type="match status" value="1"/>
</dbReference>
<feature type="signal peptide" evidence="5">
    <location>
        <begin position="1"/>
        <end position="26"/>
    </location>
</feature>
<dbReference type="CDD" id="cd01004">
    <property type="entry name" value="PBP2_MidA_like"/>
    <property type="match status" value="1"/>
</dbReference>
<proteinExistence type="inferred from homology"/>
<dbReference type="Proteomes" id="UP000027345">
    <property type="component" value="Unassembled WGS sequence"/>
</dbReference>
<reference evidence="7 8" key="1">
    <citation type="submission" date="2014-05" db="EMBL/GenBank/DDBJ databases">
        <title>Draft genome sequence of Amycolatopsis rifamycinica DSM 46095.</title>
        <authorList>
            <person name="Lal R."/>
            <person name="Saxena A."/>
            <person name="Kumari R."/>
            <person name="Mukherjee U."/>
            <person name="Singh P."/>
            <person name="Sangwan N."/>
            <person name="Mahato N.K."/>
        </authorList>
    </citation>
    <scope>NUCLEOTIDE SEQUENCE [LARGE SCALE GENOMIC DNA]</scope>
    <source>
        <strain evidence="7 8">DSM 46095</strain>
    </source>
</reference>
<organism evidence="7 8">
    <name type="scientific">Amycolatopsis rifamycinica</name>
    <dbReference type="NCBI Taxonomy" id="287986"/>
    <lineage>
        <taxon>Bacteria</taxon>
        <taxon>Bacillati</taxon>
        <taxon>Actinomycetota</taxon>
        <taxon>Actinomycetes</taxon>
        <taxon>Pseudonocardiales</taxon>
        <taxon>Pseudonocardiaceae</taxon>
        <taxon>Amycolatopsis</taxon>
    </lineage>
</organism>
<dbReference type="eggNOG" id="COG0834">
    <property type="taxonomic scope" value="Bacteria"/>
</dbReference>
<evidence type="ECO:0000256" key="4">
    <source>
        <dbReference type="RuleBase" id="RU003744"/>
    </source>
</evidence>
<comment type="subcellular location">
    <subcellularLocation>
        <location evidence="1">Cell envelope</location>
    </subcellularLocation>
</comment>
<accession>A0A066TWE5</accession>
<dbReference type="AlphaFoldDB" id="A0A066TWE5"/>